<accession>A0A6I4U827</accession>
<feature type="transmembrane region" description="Helical" evidence="6">
    <location>
        <begin position="71"/>
        <end position="91"/>
    </location>
</feature>
<evidence type="ECO:0000313" key="8">
    <source>
        <dbReference type="EMBL" id="MXP10965.1"/>
    </source>
</evidence>
<keyword evidence="9" id="KW-1185">Reference proteome</keyword>
<feature type="transmembrane region" description="Helical" evidence="6">
    <location>
        <begin position="224"/>
        <end position="243"/>
    </location>
</feature>
<keyword evidence="3 6" id="KW-0812">Transmembrane</keyword>
<feature type="transmembrane region" description="Helical" evidence="6">
    <location>
        <begin position="191"/>
        <end position="212"/>
    </location>
</feature>
<feature type="transmembrane region" description="Helical" evidence="6">
    <location>
        <begin position="37"/>
        <end position="59"/>
    </location>
</feature>
<dbReference type="EMBL" id="WTYR01000001">
    <property type="protein sequence ID" value="MXP10965.1"/>
    <property type="molecule type" value="Genomic_DNA"/>
</dbReference>
<feature type="transmembrane region" description="Helical" evidence="6">
    <location>
        <begin position="159"/>
        <end position="179"/>
    </location>
</feature>
<evidence type="ECO:0000256" key="1">
    <source>
        <dbReference type="ARBA" id="ARBA00004141"/>
    </source>
</evidence>
<reference evidence="8 9" key="1">
    <citation type="submission" date="2019-12" db="EMBL/GenBank/DDBJ databases">
        <title>Genomic-based taxomic classification of the family Erythrobacteraceae.</title>
        <authorList>
            <person name="Xu L."/>
        </authorList>
    </citation>
    <scope>NUCLEOTIDE SEQUENCE [LARGE SCALE GENOMIC DNA]</scope>
    <source>
        <strain evidence="8 9">LMG 29519</strain>
    </source>
</reference>
<comment type="caution">
    <text evidence="8">The sequence shown here is derived from an EMBL/GenBank/DDBJ whole genome shotgun (WGS) entry which is preliminary data.</text>
</comment>
<dbReference type="Proteomes" id="UP000429229">
    <property type="component" value="Unassembled WGS sequence"/>
</dbReference>
<dbReference type="PANTHER" id="PTHR32322">
    <property type="entry name" value="INNER MEMBRANE TRANSPORTER"/>
    <property type="match status" value="1"/>
</dbReference>
<dbReference type="RefSeq" id="WP_160617543.1">
    <property type="nucleotide sequence ID" value="NZ_WTYR01000001.1"/>
</dbReference>
<gene>
    <name evidence="8" type="ORF">GRI68_12320</name>
</gene>
<dbReference type="AlphaFoldDB" id="A0A6I4U827"/>
<comment type="subcellular location">
    <subcellularLocation>
        <location evidence="1">Membrane</location>
        <topology evidence="1">Multi-pass membrane protein</topology>
    </subcellularLocation>
</comment>
<feature type="domain" description="EamA" evidence="7">
    <location>
        <begin position="17"/>
        <end position="145"/>
    </location>
</feature>
<feature type="transmembrane region" description="Helical" evidence="6">
    <location>
        <begin position="279"/>
        <end position="297"/>
    </location>
</feature>
<dbReference type="GO" id="GO:0016020">
    <property type="term" value="C:membrane"/>
    <property type="evidence" value="ECO:0007669"/>
    <property type="project" value="UniProtKB-SubCell"/>
</dbReference>
<keyword evidence="4 6" id="KW-1133">Transmembrane helix</keyword>
<feature type="domain" description="EamA" evidence="7">
    <location>
        <begin position="162"/>
        <end position="296"/>
    </location>
</feature>
<name>A0A6I4U827_9SPHN</name>
<evidence type="ECO:0000256" key="3">
    <source>
        <dbReference type="ARBA" id="ARBA00022692"/>
    </source>
</evidence>
<comment type="similarity">
    <text evidence="2">Belongs to the EamA transporter family.</text>
</comment>
<feature type="transmembrane region" description="Helical" evidence="6">
    <location>
        <begin position="97"/>
        <end position="117"/>
    </location>
</feature>
<feature type="transmembrane region" description="Helical" evidence="6">
    <location>
        <begin position="12"/>
        <end position="31"/>
    </location>
</feature>
<dbReference type="PANTHER" id="PTHR32322:SF2">
    <property type="entry name" value="EAMA DOMAIN-CONTAINING PROTEIN"/>
    <property type="match status" value="1"/>
</dbReference>
<proteinExistence type="inferred from homology"/>
<protein>
    <submittedName>
        <fullName evidence="8">EamA family transporter</fullName>
    </submittedName>
</protein>
<dbReference type="InterPro" id="IPR050638">
    <property type="entry name" value="AA-Vitamin_Transporters"/>
</dbReference>
<evidence type="ECO:0000256" key="2">
    <source>
        <dbReference type="ARBA" id="ARBA00007362"/>
    </source>
</evidence>
<dbReference type="SUPFAM" id="SSF103481">
    <property type="entry name" value="Multidrug resistance efflux transporter EmrE"/>
    <property type="match status" value="2"/>
</dbReference>
<organism evidence="8 9">
    <name type="scientific">Alteriqipengyuania halimionae</name>
    <dbReference type="NCBI Taxonomy" id="1926630"/>
    <lineage>
        <taxon>Bacteria</taxon>
        <taxon>Pseudomonadati</taxon>
        <taxon>Pseudomonadota</taxon>
        <taxon>Alphaproteobacteria</taxon>
        <taxon>Sphingomonadales</taxon>
        <taxon>Erythrobacteraceae</taxon>
        <taxon>Alteriqipengyuania</taxon>
    </lineage>
</organism>
<evidence type="ECO:0000313" key="9">
    <source>
        <dbReference type="Proteomes" id="UP000429229"/>
    </source>
</evidence>
<evidence type="ECO:0000256" key="6">
    <source>
        <dbReference type="SAM" id="Phobius"/>
    </source>
</evidence>
<feature type="transmembrane region" description="Helical" evidence="6">
    <location>
        <begin position="255"/>
        <end position="273"/>
    </location>
</feature>
<keyword evidence="5 6" id="KW-0472">Membrane</keyword>
<evidence type="ECO:0000259" key="7">
    <source>
        <dbReference type="Pfam" id="PF00892"/>
    </source>
</evidence>
<dbReference type="Pfam" id="PF00892">
    <property type="entry name" value="EamA"/>
    <property type="match status" value="2"/>
</dbReference>
<dbReference type="InterPro" id="IPR037185">
    <property type="entry name" value="EmrE-like"/>
</dbReference>
<sequence length="312" mass="33590">MSAETPSLAQPRYLLPFLLVTLIWGGTWIIIKDQLSSVPSFWSICYRFMVALVGMFLLARLRGQPWRLPRGGWVIAFWMGVLQFFVNFAFVYNAERFVTSGLVAVIFALLIVPNAILGRIFLGQSITRNFVIGSLVAASGIALLFLHEYRESPAGLWDVIFGASLAIGGILGASFANILQATERGKALPLLTLLAWSMTVGMVLNAVVAFTFFGPPVWDPRPGYGLGILYLGLLGSVATFPLYYPLVRTVGAGKAAYSSVLVPVVAMVLSTLFEGFAWTVLAAGGAALAMVGMLIALQARDPGRITSPPKAP</sequence>
<dbReference type="OrthoDB" id="2352272at2"/>
<dbReference type="InterPro" id="IPR000620">
    <property type="entry name" value="EamA_dom"/>
</dbReference>
<evidence type="ECO:0000256" key="4">
    <source>
        <dbReference type="ARBA" id="ARBA00022989"/>
    </source>
</evidence>
<feature type="transmembrane region" description="Helical" evidence="6">
    <location>
        <begin position="129"/>
        <end position="147"/>
    </location>
</feature>
<evidence type="ECO:0000256" key="5">
    <source>
        <dbReference type="ARBA" id="ARBA00023136"/>
    </source>
</evidence>